<organism evidence="3 4">
    <name type="scientific">Desulfomicrobium macestii</name>
    <dbReference type="NCBI Taxonomy" id="90731"/>
    <lineage>
        <taxon>Bacteria</taxon>
        <taxon>Pseudomonadati</taxon>
        <taxon>Thermodesulfobacteriota</taxon>
        <taxon>Desulfovibrionia</taxon>
        <taxon>Desulfovibrionales</taxon>
        <taxon>Desulfomicrobiaceae</taxon>
        <taxon>Desulfomicrobium</taxon>
    </lineage>
</organism>
<evidence type="ECO:0000313" key="4">
    <source>
        <dbReference type="Proteomes" id="UP000639010"/>
    </source>
</evidence>
<protein>
    <submittedName>
        <fullName evidence="3">Polar amino acid transport system substrate-binding protein</fullName>
    </submittedName>
</protein>
<dbReference type="Gene3D" id="3.40.190.10">
    <property type="entry name" value="Periplasmic binding protein-like II"/>
    <property type="match status" value="2"/>
</dbReference>
<name>A0ABR9H6C9_9BACT</name>
<comment type="caution">
    <text evidence="3">The sequence shown here is derived from an EMBL/GenBank/DDBJ whole genome shotgun (WGS) entry which is preliminary data.</text>
</comment>
<proteinExistence type="predicted"/>
<reference evidence="3 4" key="1">
    <citation type="submission" date="2020-10" db="EMBL/GenBank/DDBJ databases">
        <title>Genomic Encyclopedia of Type Strains, Phase IV (KMG-IV): sequencing the most valuable type-strain genomes for metagenomic binning, comparative biology and taxonomic classification.</title>
        <authorList>
            <person name="Goeker M."/>
        </authorList>
    </citation>
    <scope>NUCLEOTIDE SEQUENCE [LARGE SCALE GENOMIC DNA]</scope>
    <source>
        <strain evidence="3 4">DSM 4194</strain>
    </source>
</reference>
<keyword evidence="4" id="KW-1185">Reference proteome</keyword>
<dbReference type="Proteomes" id="UP000639010">
    <property type="component" value="Unassembled WGS sequence"/>
</dbReference>
<feature type="domain" description="Solute-binding protein family 3/N-terminal" evidence="2">
    <location>
        <begin position="33"/>
        <end position="253"/>
    </location>
</feature>
<dbReference type="InterPro" id="IPR001638">
    <property type="entry name" value="Solute-binding_3/MltF_N"/>
</dbReference>
<dbReference type="SUPFAM" id="SSF53850">
    <property type="entry name" value="Periplasmic binding protein-like II"/>
    <property type="match status" value="1"/>
</dbReference>
<dbReference type="PANTHER" id="PTHR35936">
    <property type="entry name" value="MEMBRANE-BOUND LYTIC MUREIN TRANSGLYCOSYLASE F"/>
    <property type="match status" value="1"/>
</dbReference>
<evidence type="ECO:0000313" key="3">
    <source>
        <dbReference type="EMBL" id="MBE1426261.1"/>
    </source>
</evidence>
<dbReference type="RefSeq" id="WP_192624286.1">
    <property type="nucleotide sequence ID" value="NZ_JADBGG010000023.1"/>
</dbReference>
<gene>
    <name evidence="3" type="ORF">H4684_002925</name>
</gene>
<evidence type="ECO:0000259" key="2">
    <source>
        <dbReference type="Pfam" id="PF00497"/>
    </source>
</evidence>
<dbReference type="EMBL" id="JADBGG010000023">
    <property type="protein sequence ID" value="MBE1426261.1"/>
    <property type="molecule type" value="Genomic_DNA"/>
</dbReference>
<dbReference type="Pfam" id="PF00497">
    <property type="entry name" value="SBP_bac_3"/>
    <property type="match status" value="1"/>
</dbReference>
<sequence>MAGKNNFSLSLPMMIVCLAGLVTLTGSRAFSGIIITFDRANPPFMYEHEGNATGLYPAIIAKAFWRMNEPVTLIPLPWKRAQAGADEGKWGIGGLYLNQQRLWKYDYSTPIYEERLMVYMMKTKRFPFREMKDLRGKRIGVMRGWTYGDGFDEAVAAGWFETVQLSDDRSNFHRLLLGRVDAALAAPETWDLIRADVDPDGQIMELGTPLTVNRTYLSFPKSQNMTDVLQRFNTEIRRMREDGAMDQLVQTYLR</sequence>
<dbReference type="PANTHER" id="PTHR35936:SF25">
    <property type="entry name" value="ABC TRANSPORTER SUBSTRATE-BINDING PROTEIN"/>
    <property type="match status" value="1"/>
</dbReference>
<evidence type="ECO:0000256" key="1">
    <source>
        <dbReference type="ARBA" id="ARBA00022729"/>
    </source>
</evidence>
<keyword evidence="1" id="KW-0732">Signal</keyword>
<accession>A0ABR9H6C9</accession>